<reference evidence="6 7" key="1">
    <citation type="submission" date="2015-03" db="EMBL/GenBank/DDBJ databases">
        <title>Genome Sequence of Kiloniella spongiae MEBiC09566, isolated from a marine sponge.</title>
        <authorList>
            <person name="Shao Z."/>
            <person name="Wang L."/>
            <person name="Li X."/>
        </authorList>
    </citation>
    <scope>NUCLEOTIDE SEQUENCE [LARGE SCALE GENOMIC DNA]</scope>
    <source>
        <strain evidence="6 7">MEBiC09566</strain>
    </source>
</reference>
<evidence type="ECO:0000259" key="5">
    <source>
        <dbReference type="PROSITE" id="PS50931"/>
    </source>
</evidence>
<dbReference type="InterPro" id="IPR000847">
    <property type="entry name" value="LysR_HTH_N"/>
</dbReference>
<dbReference type="EMBL" id="LAQL01000003">
    <property type="protein sequence ID" value="KLN61783.1"/>
    <property type="molecule type" value="Genomic_DNA"/>
</dbReference>
<evidence type="ECO:0000256" key="4">
    <source>
        <dbReference type="ARBA" id="ARBA00023163"/>
    </source>
</evidence>
<dbReference type="AlphaFoldDB" id="A0A0H2MHA1"/>
<name>A0A0H2MHA1_9PROT</name>
<dbReference type="RefSeq" id="WP_047763120.1">
    <property type="nucleotide sequence ID" value="NZ_LAQL01000003.1"/>
</dbReference>
<proteinExistence type="inferred from homology"/>
<dbReference type="InterPro" id="IPR058163">
    <property type="entry name" value="LysR-type_TF_proteobact-type"/>
</dbReference>
<dbReference type="InterPro" id="IPR036388">
    <property type="entry name" value="WH-like_DNA-bd_sf"/>
</dbReference>
<dbReference type="GO" id="GO:0043565">
    <property type="term" value="F:sequence-specific DNA binding"/>
    <property type="evidence" value="ECO:0007669"/>
    <property type="project" value="TreeGrafter"/>
</dbReference>
<dbReference type="Proteomes" id="UP000035444">
    <property type="component" value="Unassembled WGS sequence"/>
</dbReference>
<dbReference type="PANTHER" id="PTHR30537:SF5">
    <property type="entry name" value="HTH-TYPE TRANSCRIPTIONAL ACTIVATOR TTDR-RELATED"/>
    <property type="match status" value="1"/>
</dbReference>
<dbReference type="Gene3D" id="3.40.190.290">
    <property type="match status" value="1"/>
</dbReference>
<evidence type="ECO:0000256" key="2">
    <source>
        <dbReference type="ARBA" id="ARBA00023015"/>
    </source>
</evidence>
<dbReference type="CDD" id="cd08422">
    <property type="entry name" value="PBP2_CrgA_like"/>
    <property type="match status" value="1"/>
</dbReference>
<evidence type="ECO:0000313" key="7">
    <source>
        <dbReference type="Proteomes" id="UP000035444"/>
    </source>
</evidence>
<dbReference type="GO" id="GO:0003700">
    <property type="term" value="F:DNA-binding transcription factor activity"/>
    <property type="evidence" value="ECO:0007669"/>
    <property type="project" value="InterPro"/>
</dbReference>
<keyword evidence="3" id="KW-0238">DNA-binding</keyword>
<evidence type="ECO:0000313" key="6">
    <source>
        <dbReference type="EMBL" id="KLN61783.1"/>
    </source>
</evidence>
<dbReference type="PROSITE" id="PS50931">
    <property type="entry name" value="HTH_LYSR"/>
    <property type="match status" value="1"/>
</dbReference>
<dbReference type="Pfam" id="PF00126">
    <property type="entry name" value="HTH_1"/>
    <property type="match status" value="1"/>
</dbReference>
<protein>
    <recommendedName>
        <fullName evidence="5">HTH lysR-type domain-containing protein</fullName>
    </recommendedName>
</protein>
<dbReference type="SUPFAM" id="SSF46785">
    <property type="entry name" value="Winged helix' DNA-binding domain"/>
    <property type="match status" value="1"/>
</dbReference>
<evidence type="ECO:0000256" key="3">
    <source>
        <dbReference type="ARBA" id="ARBA00023125"/>
    </source>
</evidence>
<sequence length="303" mass="34530">MMRYNAMAVFVHVVQTKSFTKAAKELSLPLSTVSRKITELEKSLETKLLMRTTRTVELTDIGKIYYQHCHEGLALFNFANQTLRQQRSTEQGQLHISVPPNLAEPLFLPIVKKFQNQYKQAMVNVSISERLLNFEDDKLDLSFRVALPDKHDHVFVSLLKYRHILIAAPSYLAVKSSIKQPNDLKKHSLIGFGFHNKPELTWRLQNSQNTYEHSFSPNLSINDYMGVIEAAKLGMGIAEAPSILCSEKIDAGELAKLLPSWLFPEITLFAVHQGPQSLSRLARLFLNLCKDQFQIKRHELTVG</sequence>
<dbReference type="SUPFAM" id="SSF53850">
    <property type="entry name" value="Periplasmic binding protein-like II"/>
    <property type="match status" value="1"/>
</dbReference>
<dbReference type="Gene3D" id="1.10.10.10">
    <property type="entry name" value="Winged helix-like DNA-binding domain superfamily/Winged helix DNA-binding domain"/>
    <property type="match status" value="1"/>
</dbReference>
<organism evidence="6 7">
    <name type="scientific">Kiloniella spongiae</name>
    <dbReference type="NCBI Taxonomy" id="1489064"/>
    <lineage>
        <taxon>Bacteria</taxon>
        <taxon>Pseudomonadati</taxon>
        <taxon>Pseudomonadota</taxon>
        <taxon>Alphaproteobacteria</taxon>
        <taxon>Rhodospirillales</taxon>
        <taxon>Kiloniellaceae</taxon>
        <taxon>Kiloniella</taxon>
    </lineage>
</organism>
<keyword evidence="2" id="KW-0805">Transcription regulation</keyword>
<keyword evidence="4" id="KW-0804">Transcription</keyword>
<comment type="caution">
    <text evidence="6">The sequence shown here is derived from an EMBL/GenBank/DDBJ whole genome shotgun (WGS) entry which is preliminary data.</text>
</comment>
<dbReference type="OrthoDB" id="9786526at2"/>
<accession>A0A0H2MHA1</accession>
<evidence type="ECO:0000256" key="1">
    <source>
        <dbReference type="ARBA" id="ARBA00009437"/>
    </source>
</evidence>
<comment type="similarity">
    <text evidence="1">Belongs to the LysR transcriptional regulatory family.</text>
</comment>
<dbReference type="GO" id="GO:0006351">
    <property type="term" value="P:DNA-templated transcription"/>
    <property type="evidence" value="ECO:0007669"/>
    <property type="project" value="TreeGrafter"/>
</dbReference>
<dbReference type="STRING" id="1489064.WH96_05685"/>
<dbReference type="PANTHER" id="PTHR30537">
    <property type="entry name" value="HTH-TYPE TRANSCRIPTIONAL REGULATOR"/>
    <property type="match status" value="1"/>
</dbReference>
<keyword evidence="7" id="KW-1185">Reference proteome</keyword>
<dbReference type="FunFam" id="1.10.10.10:FF:000001">
    <property type="entry name" value="LysR family transcriptional regulator"/>
    <property type="match status" value="1"/>
</dbReference>
<feature type="domain" description="HTH lysR-type" evidence="5">
    <location>
        <begin position="2"/>
        <end position="59"/>
    </location>
</feature>
<dbReference type="InterPro" id="IPR036390">
    <property type="entry name" value="WH_DNA-bd_sf"/>
</dbReference>
<dbReference type="Pfam" id="PF03466">
    <property type="entry name" value="LysR_substrate"/>
    <property type="match status" value="1"/>
</dbReference>
<dbReference type="InterPro" id="IPR005119">
    <property type="entry name" value="LysR_subst-bd"/>
</dbReference>
<gene>
    <name evidence="6" type="ORF">WH96_05685</name>
</gene>